<dbReference type="GO" id="GO:0005506">
    <property type="term" value="F:iron ion binding"/>
    <property type="evidence" value="ECO:0007669"/>
    <property type="project" value="InterPro"/>
</dbReference>
<gene>
    <name evidence="8" type="ORF">SFRA_023955</name>
</gene>
<dbReference type="GO" id="GO:0020037">
    <property type="term" value="F:heme binding"/>
    <property type="evidence" value="ECO:0007669"/>
    <property type="project" value="InterPro"/>
</dbReference>
<evidence type="ECO:0000256" key="7">
    <source>
        <dbReference type="RuleBase" id="RU000461"/>
    </source>
</evidence>
<keyword evidence="5 7" id="KW-0408">Iron</keyword>
<dbReference type="FunFam" id="1.10.630.10:FF:000018">
    <property type="entry name" value="Cytochrome P450 monooxygenase"/>
    <property type="match status" value="1"/>
</dbReference>
<dbReference type="Proteomes" id="UP000028058">
    <property type="component" value="Unassembled WGS sequence"/>
</dbReference>
<dbReference type="RefSeq" id="WP_043472306.1">
    <property type="nucleotide sequence ID" value="NZ_JNAD02000013.1"/>
</dbReference>
<keyword evidence="2 7" id="KW-0349">Heme</keyword>
<dbReference type="PANTHER" id="PTHR46696:SF1">
    <property type="entry name" value="CYTOCHROME P450 YJIB-RELATED"/>
    <property type="match status" value="1"/>
</dbReference>
<keyword evidence="3 7" id="KW-0479">Metal-binding</keyword>
<dbReference type="InterPro" id="IPR002397">
    <property type="entry name" value="Cyt_P450_B"/>
</dbReference>
<dbReference type="OrthoDB" id="5500002at2"/>
<dbReference type="PROSITE" id="PS00086">
    <property type="entry name" value="CYTOCHROME_P450"/>
    <property type="match status" value="1"/>
</dbReference>
<comment type="similarity">
    <text evidence="1 7">Belongs to the cytochrome P450 family.</text>
</comment>
<dbReference type="AlphaFoldDB" id="A0A3R7HA41"/>
<dbReference type="PRINTS" id="PR00359">
    <property type="entry name" value="BP450"/>
</dbReference>
<dbReference type="InterPro" id="IPR036396">
    <property type="entry name" value="Cyt_P450_sf"/>
</dbReference>
<dbReference type="InterPro" id="IPR017972">
    <property type="entry name" value="Cyt_P450_CS"/>
</dbReference>
<dbReference type="GO" id="GO:0004497">
    <property type="term" value="F:monooxygenase activity"/>
    <property type="evidence" value="ECO:0007669"/>
    <property type="project" value="UniProtKB-KW"/>
</dbReference>
<comment type="caution">
    <text evidence="8">The sequence shown here is derived from an EMBL/GenBank/DDBJ whole genome shotgun (WGS) entry which is preliminary data.</text>
</comment>
<organism evidence="8 9">
    <name type="scientific">Streptomyces xinghaiensis</name>
    <dbReference type="NCBI Taxonomy" id="1038928"/>
    <lineage>
        <taxon>Bacteria</taxon>
        <taxon>Bacillati</taxon>
        <taxon>Actinomycetota</taxon>
        <taxon>Actinomycetes</taxon>
        <taxon>Kitasatosporales</taxon>
        <taxon>Streptomycetaceae</taxon>
        <taxon>Streptomyces</taxon>
    </lineage>
</organism>
<evidence type="ECO:0000313" key="9">
    <source>
        <dbReference type="Proteomes" id="UP000028058"/>
    </source>
</evidence>
<keyword evidence="6 7" id="KW-0503">Monooxygenase</keyword>
<dbReference type="Pfam" id="PF00067">
    <property type="entry name" value="p450"/>
    <property type="match status" value="1"/>
</dbReference>
<evidence type="ECO:0000256" key="6">
    <source>
        <dbReference type="ARBA" id="ARBA00023033"/>
    </source>
</evidence>
<reference evidence="8 9" key="1">
    <citation type="journal article" date="2014" name="Genome Announc.">
        <title>Draft Genome Sequence of Streptomyces fradiae ATCC 19609, a Strain Highly Sensitive to Antibiotics.</title>
        <authorList>
            <person name="Bekker O.B."/>
            <person name="Klimina K.M."/>
            <person name="Vatlin A.A."/>
            <person name="Zakharevich N.V."/>
            <person name="Kasianov A.S."/>
            <person name="Danilenko V.N."/>
        </authorList>
    </citation>
    <scope>NUCLEOTIDE SEQUENCE [LARGE SCALE GENOMIC DNA]</scope>
    <source>
        <strain evidence="8 9">ATCC 19609</strain>
    </source>
</reference>
<evidence type="ECO:0000256" key="4">
    <source>
        <dbReference type="ARBA" id="ARBA00023002"/>
    </source>
</evidence>
<name>A0A3R7HA41_9ACTN</name>
<keyword evidence="4 7" id="KW-0560">Oxidoreductase</keyword>
<dbReference type="PANTHER" id="PTHR46696">
    <property type="entry name" value="P450, PUTATIVE (EUROFUNG)-RELATED"/>
    <property type="match status" value="1"/>
</dbReference>
<proteinExistence type="inferred from homology"/>
<evidence type="ECO:0000256" key="5">
    <source>
        <dbReference type="ARBA" id="ARBA00023004"/>
    </source>
</evidence>
<dbReference type="Gene3D" id="1.10.630.10">
    <property type="entry name" value="Cytochrome P450"/>
    <property type="match status" value="1"/>
</dbReference>
<dbReference type="InterPro" id="IPR001128">
    <property type="entry name" value="Cyt_P450"/>
</dbReference>
<dbReference type="GO" id="GO:0016705">
    <property type="term" value="F:oxidoreductase activity, acting on paired donors, with incorporation or reduction of molecular oxygen"/>
    <property type="evidence" value="ECO:0007669"/>
    <property type="project" value="InterPro"/>
</dbReference>
<accession>A0A3R7HA41</accession>
<keyword evidence="9" id="KW-1185">Reference proteome</keyword>
<evidence type="ECO:0000256" key="2">
    <source>
        <dbReference type="ARBA" id="ARBA00022617"/>
    </source>
</evidence>
<sequence>MPSSPAPIVPLNSSGGRRLYEQADELLTAGPAVRVRLPGGVHAWSVTRGDVINPLLANPYLSRDPRKQRSGYQHGDVPRLYRWDNVVSMRRTSDLDDCSRLRALVGDAFTPTRIEALRPVIKATVTDLLAALARRDGTEPVDLRTDFAHQVPLRLVGELLGVPAEQRSTTLTAIEAVLALDGGAEQDEARRYLFSAVETLLQTRPRAAGTDLLSHLLATYPEGDLLSATELASALALLIGSGSKATTALIDSAVRELLTHHDQRATVRTDPARWGDVIEETLRLHPPIMHLPLRYATQDIDLGEGVVIRKGEPVVIGFGAHGRDRGIHHRPADFDIDRADKQHLAFGHGLHHCLGVPLVKLEAELALAGLFERFPQLALACDPADLEPQHSFINNDVIALPVLLGDTP</sequence>
<evidence type="ECO:0000313" key="8">
    <source>
        <dbReference type="EMBL" id="RKM92467.1"/>
    </source>
</evidence>
<dbReference type="EMBL" id="JNAD02000013">
    <property type="protein sequence ID" value="RKM92467.1"/>
    <property type="molecule type" value="Genomic_DNA"/>
</dbReference>
<protein>
    <submittedName>
        <fullName evidence="8">Cytochrome P450</fullName>
    </submittedName>
</protein>
<evidence type="ECO:0000256" key="3">
    <source>
        <dbReference type="ARBA" id="ARBA00022723"/>
    </source>
</evidence>
<evidence type="ECO:0000256" key="1">
    <source>
        <dbReference type="ARBA" id="ARBA00010617"/>
    </source>
</evidence>
<dbReference type="SUPFAM" id="SSF48264">
    <property type="entry name" value="Cytochrome P450"/>
    <property type="match status" value="1"/>
</dbReference>